<dbReference type="GO" id="GO:0005096">
    <property type="term" value="F:GTPase activator activity"/>
    <property type="evidence" value="ECO:0007669"/>
    <property type="project" value="UniProtKB-KW"/>
</dbReference>
<evidence type="ECO:0000256" key="3">
    <source>
        <dbReference type="PROSITE-ProRule" id="PRU00192"/>
    </source>
</evidence>
<accession>A0A9D3MKB4</accession>
<feature type="region of interest" description="Disordered" evidence="4">
    <location>
        <begin position="177"/>
        <end position="272"/>
    </location>
</feature>
<name>A0A9D3MKB4_ANGAN</name>
<keyword evidence="7" id="KW-1185">Reference proteome</keyword>
<reference evidence="6" key="1">
    <citation type="submission" date="2021-01" db="EMBL/GenBank/DDBJ databases">
        <title>A chromosome-scale assembly of European eel, Anguilla anguilla.</title>
        <authorList>
            <person name="Henkel C."/>
            <person name="Jong-Raadsen S.A."/>
            <person name="Dufour S."/>
            <person name="Weltzien F.-A."/>
            <person name="Palstra A.P."/>
            <person name="Pelster B."/>
            <person name="Spaink H.P."/>
            <person name="Van Den Thillart G.E."/>
            <person name="Jansen H."/>
            <person name="Zahm M."/>
            <person name="Klopp C."/>
            <person name="Cedric C."/>
            <person name="Louis A."/>
            <person name="Berthelot C."/>
            <person name="Parey E."/>
            <person name="Roest Crollius H."/>
            <person name="Montfort J."/>
            <person name="Robinson-Rechavi M."/>
            <person name="Bucao C."/>
            <person name="Bouchez O."/>
            <person name="Gislard M."/>
            <person name="Lluch J."/>
            <person name="Milhes M."/>
            <person name="Lampietro C."/>
            <person name="Lopez Roques C."/>
            <person name="Donnadieu C."/>
            <person name="Braasch I."/>
            <person name="Desvignes T."/>
            <person name="Postlethwait J."/>
            <person name="Bobe J."/>
            <person name="Guiguen Y."/>
            <person name="Dirks R."/>
        </authorList>
    </citation>
    <scope>NUCLEOTIDE SEQUENCE</scope>
    <source>
        <strain evidence="6">Tag_6206</strain>
        <tissue evidence="6">Liver</tissue>
    </source>
</reference>
<feature type="region of interest" description="Disordered" evidence="4">
    <location>
        <begin position="47"/>
        <end position="67"/>
    </location>
</feature>
<sequence length="272" mass="29776">MGLAYWSVAWSSADGKVGVQGGKNFLFFIERNCFLKSSTCAKHKARECADRHAGSSPGPRTVSTQSRAREMADRDGGVELPVAPGQAYIEVEFDYEYKAKDKLVTIRQGECYMLVRKTNDDWWQVRKDRSAKAFYVPAQYVREVRKALMPPPKPLLKGGSGKAKPAVLEIRRSNENLNRHAEMSSFGRPTPGHCSPPGGRRDANQNPGSPGRAGARRSCSRTTTAVAAAPRCRGRAPSRPCRAAPDGDAERTPSLRLRRRLGEAADSESGAT</sequence>
<dbReference type="PANTHER" id="PTHR23176:SF107">
    <property type="entry name" value="RHO GTPASE-ACTIVATING PROTEIN 12"/>
    <property type="match status" value="1"/>
</dbReference>
<proteinExistence type="predicted"/>
<dbReference type="Proteomes" id="UP001044222">
    <property type="component" value="Unassembled WGS sequence"/>
</dbReference>
<evidence type="ECO:0000256" key="4">
    <source>
        <dbReference type="SAM" id="MobiDB-lite"/>
    </source>
</evidence>
<keyword evidence="2" id="KW-0343">GTPase activation</keyword>
<evidence type="ECO:0000259" key="5">
    <source>
        <dbReference type="PROSITE" id="PS50002"/>
    </source>
</evidence>
<dbReference type="InterPro" id="IPR035491">
    <property type="entry name" value="ARHGAP12_SH3"/>
</dbReference>
<dbReference type="SUPFAM" id="SSF50044">
    <property type="entry name" value="SH3-domain"/>
    <property type="match status" value="1"/>
</dbReference>
<evidence type="ECO:0000256" key="1">
    <source>
        <dbReference type="ARBA" id="ARBA00022443"/>
    </source>
</evidence>
<gene>
    <name evidence="6" type="ORF">ANANG_G00083010</name>
</gene>
<dbReference type="InterPro" id="IPR001452">
    <property type="entry name" value="SH3_domain"/>
</dbReference>
<dbReference type="EMBL" id="JAFIRN010000004">
    <property type="protein sequence ID" value="KAG5850489.1"/>
    <property type="molecule type" value="Genomic_DNA"/>
</dbReference>
<evidence type="ECO:0000313" key="6">
    <source>
        <dbReference type="EMBL" id="KAG5850489.1"/>
    </source>
</evidence>
<evidence type="ECO:0000256" key="2">
    <source>
        <dbReference type="ARBA" id="ARBA00022468"/>
    </source>
</evidence>
<comment type="caution">
    <text evidence="6">The sequence shown here is derived from an EMBL/GenBank/DDBJ whole genome shotgun (WGS) entry which is preliminary data.</text>
</comment>
<protein>
    <recommendedName>
        <fullName evidence="5">SH3 domain-containing protein</fullName>
    </recommendedName>
</protein>
<dbReference type="InterPro" id="IPR036028">
    <property type="entry name" value="SH3-like_dom_sf"/>
</dbReference>
<dbReference type="InterPro" id="IPR050729">
    <property type="entry name" value="Rho-GAP"/>
</dbReference>
<dbReference type="Gene3D" id="2.30.30.40">
    <property type="entry name" value="SH3 Domains"/>
    <property type="match status" value="1"/>
</dbReference>
<dbReference type="CDD" id="cd12070">
    <property type="entry name" value="SH3_ARHGAP12"/>
    <property type="match status" value="1"/>
</dbReference>
<dbReference type="AlphaFoldDB" id="A0A9D3MKB4"/>
<dbReference type="PROSITE" id="PS50002">
    <property type="entry name" value="SH3"/>
    <property type="match status" value="1"/>
</dbReference>
<organism evidence="6 7">
    <name type="scientific">Anguilla anguilla</name>
    <name type="common">European freshwater eel</name>
    <name type="synonym">Muraena anguilla</name>
    <dbReference type="NCBI Taxonomy" id="7936"/>
    <lineage>
        <taxon>Eukaryota</taxon>
        <taxon>Metazoa</taxon>
        <taxon>Chordata</taxon>
        <taxon>Craniata</taxon>
        <taxon>Vertebrata</taxon>
        <taxon>Euteleostomi</taxon>
        <taxon>Actinopterygii</taxon>
        <taxon>Neopterygii</taxon>
        <taxon>Teleostei</taxon>
        <taxon>Anguilliformes</taxon>
        <taxon>Anguillidae</taxon>
        <taxon>Anguilla</taxon>
    </lineage>
</organism>
<evidence type="ECO:0000313" key="7">
    <source>
        <dbReference type="Proteomes" id="UP001044222"/>
    </source>
</evidence>
<dbReference type="GO" id="GO:0005737">
    <property type="term" value="C:cytoplasm"/>
    <property type="evidence" value="ECO:0007669"/>
    <property type="project" value="TreeGrafter"/>
</dbReference>
<feature type="domain" description="SH3" evidence="5">
    <location>
        <begin position="84"/>
        <end position="146"/>
    </location>
</feature>
<dbReference type="Pfam" id="PF16618">
    <property type="entry name" value="SH3-WW_linker"/>
    <property type="match status" value="1"/>
</dbReference>
<dbReference type="SMART" id="SM00326">
    <property type="entry name" value="SH3"/>
    <property type="match status" value="1"/>
</dbReference>
<dbReference type="PANTHER" id="PTHR23176">
    <property type="entry name" value="RHO/RAC/CDC GTPASE-ACTIVATING PROTEIN"/>
    <property type="match status" value="1"/>
</dbReference>
<keyword evidence="1 3" id="KW-0728">SH3 domain</keyword>